<comment type="caution">
    <text evidence="1">The sequence shown here is derived from an EMBL/GenBank/DDBJ whole genome shotgun (WGS) entry which is preliminary data.</text>
</comment>
<reference evidence="1 2" key="1">
    <citation type="submission" date="2018-08" db="EMBL/GenBank/DDBJ databases">
        <title>Murine metabolic-syndrome-specific gut microbial biobank.</title>
        <authorList>
            <person name="Liu C."/>
        </authorList>
    </citation>
    <scope>NUCLEOTIDE SEQUENCE [LARGE SCALE GENOMIC DNA]</scope>
    <source>
        <strain evidence="1 2">583</strain>
    </source>
</reference>
<dbReference type="PANTHER" id="PTHR45569:SF1">
    <property type="entry name" value="SENSOR PROTEIN KDPD"/>
    <property type="match status" value="1"/>
</dbReference>
<dbReference type="PANTHER" id="PTHR45569">
    <property type="entry name" value="SENSOR PROTEIN KDPD"/>
    <property type="match status" value="1"/>
</dbReference>
<name>A0A845QTZ7_9CLOT</name>
<sequence length="125" mass="14197">MKTKKVMVCVTQQKTCERLIEGGNNKVDKENDELYVIHVVNENDTFLYENNDSRALEYLFRVSKAVGADLTVIRSKDVIKAIVDFAKDKRITNIVMGESPSGKDQENSIEINLKNKLPKCDFSVI</sequence>
<dbReference type="Gene3D" id="3.40.50.620">
    <property type="entry name" value="HUPs"/>
    <property type="match status" value="1"/>
</dbReference>
<proteinExistence type="predicted"/>
<dbReference type="EMBL" id="QXXA01000004">
    <property type="protein sequence ID" value="NBI05701.1"/>
    <property type="molecule type" value="Genomic_DNA"/>
</dbReference>
<dbReference type="GO" id="GO:0000155">
    <property type="term" value="F:phosphorelay sensor kinase activity"/>
    <property type="evidence" value="ECO:0007669"/>
    <property type="project" value="TreeGrafter"/>
</dbReference>
<dbReference type="OrthoDB" id="1707003at2"/>
<dbReference type="InterPro" id="IPR052023">
    <property type="entry name" value="Histidine_kinase_KdpD"/>
</dbReference>
<organism evidence="1 2">
    <name type="scientific">Senegalia massiliensis</name>
    <dbReference type="NCBI Taxonomy" id="1720316"/>
    <lineage>
        <taxon>Bacteria</taxon>
        <taxon>Bacillati</taxon>
        <taxon>Bacillota</taxon>
        <taxon>Clostridia</taxon>
        <taxon>Eubacteriales</taxon>
        <taxon>Clostridiaceae</taxon>
        <taxon>Senegalia</taxon>
    </lineage>
</organism>
<dbReference type="AlphaFoldDB" id="A0A845QTZ7"/>
<gene>
    <name evidence="1" type="ORF">D3Z33_02380</name>
</gene>
<dbReference type="InterPro" id="IPR014729">
    <property type="entry name" value="Rossmann-like_a/b/a_fold"/>
</dbReference>
<dbReference type="SUPFAM" id="SSF52402">
    <property type="entry name" value="Adenine nucleotide alpha hydrolases-like"/>
    <property type="match status" value="1"/>
</dbReference>
<protein>
    <submittedName>
        <fullName evidence="1">Universal stress protein UspA</fullName>
    </submittedName>
</protein>
<dbReference type="RefSeq" id="WP_160196198.1">
    <property type="nucleotide sequence ID" value="NZ_QXXA01000004.1"/>
</dbReference>
<keyword evidence="2" id="KW-1185">Reference proteome</keyword>
<dbReference type="GO" id="GO:0005886">
    <property type="term" value="C:plasma membrane"/>
    <property type="evidence" value="ECO:0007669"/>
    <property type="project" value="TreeGrafter"/>
</dbReference>
<evidence type="ECO:0000313" key="1">
    <source>
        <dbReference type="EMBL" id="NBI05701.1"/>
    </source>
</evidence>
<evidence type="ECO:0000313" key="2">
    <source>
        <dbReference type="Proteomes" id="UP000467132"/>
    </source>
</evidence>
<accession>A0A845QTZ7</accession>
<dbReference type="Proteomes" id="UP000467132">
    <property type="component" value="Unassembled WGS sequence"/>
</dbReference>